<dbReference type="STRING" id="104452.A0A0L7K327"/>
<dbReference type="SUPFAM" id="SSF52540">
    <property type="entry name" value="P-loop containing nucleoside triphosphate hydrolases"/>
    <property type="match status" value="1"/>
</dbReference>
<name>A0A0L7K327_OPEBR</name>
<evidence type="ECO:0000256" key="1">
    <source>
        <dbReference type="ARBA" id="ARBA00004141"/>
    </source>
</evidence>
<keyword evidence="6" id="KW-1185">Reference proteome</keyword>
<dbReference type="EMBL" id="JTDY01013001">
    <property type="protein sequence ID" value="KOB52205.1"/>
    <property type="molecule type" value="Genomic_DNA"/>
</dbReference>
<keyword evidence="3" id="KW-0547">Nucleotide-binding</keyword>
<dbReference type="GO" id="GO:0016020">
    <property type="term" value="C:membrane"/>
    <property type="evidence" value="ECO:0007669"/>
    <property type="project" value="UniProtKB-SubCell"/>
</dbReference>
<comment type="similarity">
    <text evidence="2">Belongs to the ABC transporter superfamily. ABCC family. Conjugate transporter (TC 3.A.1.208) subfamily.</text>
</comment>
<evidence type="ECO:0000313" key="6">
    <source>
        <dbReference type="Proteomes" id="UP000037510"/>
    </source>
</evidence>
<feature type="non-terminal residue" evidence="5">
    <location>
        <position position="113"/>
    </location>
</feature>
<dbReference type="PANTHER" id="PTHR24223">
    <property type="entry name" value="ATP-BINDING CASSETTE SUB-FAMILY C"/>
    <property type="match status" value="1"/>
</dbReference>
<proteinExistence type="inferred from homology"/>
<comment type="subcellular location">
    <subcellularLocation>
        <location evidence="1">Membrane</location>
        <topology evidence="1">Multi-pass membrane protein</topology>
    </subcellularLocation>
</comment>
<comment type="caution">
    <text evidence="5">The sequence shown here is derived from an EMBL/GenBank/DDBJ whole genome shotgun (WGS) entry which is preliminary data.</text>
</comment>
<gene>
    <name evidence="5" type="ORF">OBRU01_25542</name>
</gene>
<dbReference type="GO" id="GO:0042626">
    <property type="term" value="F:ATPase-coupled transmembrane transporter activity"/>
    <property type="evidence" value="ECO:0007669"/>
    <property type="project" value="TreeGrafter"/>
</dbReference>
<evidence type="ECO:0000256" key="2">
    <source>
        <dbReference type="ARBA" id="ARBA00009726"/>
    </source>
</evidence>
<evidence type="ECO:0000256" key="3">
    <source>
        <dbReference type="ARBA" id="ARBA00022741"/>
    </source>
</evidence>
<evidence type="ECO:0000313" key="5">
    <source>
        <dbReference type="EMBL" id="KOB52205.1"/>
    </source>
</evidence>
<accession>A0A0L7K327</accession>
<organism evidence="5 6">
    <name type="scientific">Operophtera brumata</name>
    <name type="common">Winter moth</name>
    <name type="synonym">Phalaena brumata</name>
    <dbReference type="NCBI Taxonomy" id="104452"/>
    <lineage>
        <taxon>Eukaryota</taxon>
        <taxon>Metazoa</taxon>
        <taxon>Ecdysozoa</taxon>
        <taxon>Arthropoda</taxon>
        <taxon>Hexapoda</taxon>
        <taxon>Insecta</taxon>
        <taxon>Pterygota</taxon>
        <taxon>Neoptera</taxon>
        <taxon>Endopterygota</taxon>
        <taxon>Lepidoptera</taxon>
        <taxon>Glossata</taxon>
        <taxon>Ditrysia</taxon>
        <taxon>Geometroidea</taxon>
        <taxon>Geometridae</taxon>
        <taxon>Larentiinae</taxon>
        <taxon>Operophtera</taxon>
    </lineage>
</organism>
<reference evidence="5 6" key="1">
    <citation type="journal article" date="2015" name="Genome Biol. Evol.">
        <title>The genome of winter moth (Operophtera brumata) provides a genomic perspective on sexual dimorphism and phenology.</title>
        <authorList>
            <person name="Derks M.F."/>
            <person name="Smit S."/>
            <person name="Salis L."/>
            <person name="Schijlen E."/>
            <person name="Bossers A."/>
            <person name="Mateman C."/>
            <person name="Pijl A.S."/>
            <person name="de Ridder D."/>
            <person name="Groenen M.A."/>
            <person name="Visser M.E."/>
            <person name="Megens H.J."/>
        </authorList>
    </citation>
    <scope>NUCLEOTIDE SEQUENCE [LARGE SCALE GENOMIC DNA]</scope>
    <source>
        <strain evidence="5">WM2013NL</strain>
        <tissue evidence="5">Head and thorax</tissue>
    </source>
</reference>
<dbReference type="Gene3D" id="3.40.50.300">
    <property type="entry name" value="P-loop containing nucleotide triphosphate hydrolases"/>
    <property type="match status" value="1"/>
</dbReference>
<evidence type="ECO:0000256" key="4">
    <source>
        <dbReference type="ARBA" id="ARBA00022840"/>
    </source>
</evidence>
<sequence>MPPLHLAQSGVHHPAGARAFSGTMRHNLDPFDETDALIQTTIRNKFADCTVLTIAHRLHTVMDSDKVLVMDAGTMVEYDHPHILLQRPDGMLRGMVDQTGRSMTETLVRVAQQ</sequence>
<dbReference type="PANTHER" id="PTHR24223:SF456">
    <property type="entry name" value="MULTIDRUG RESISTANCE-ASSOCIATED PROTEIN LETHAL(2)03659"/>
    <property type="match status" value="1"/>
</dbReference>
<protein>
    <submittedName>
        <fullName evidence="5">ATP-binding cassette transporter</fullName>
    </submittedName>
</protein>
<dbReference type="Proteomes" id="UP000037510">
    <property type="component" value="Unassembled WGS sequence"/>
</dbReference>
<keyword evidence="4 5" id="KW-0067">ATP-binding</keyword>
<dbReference type="GO" id="GO:0005524">
    <property type="term" value="F:ATP binding"/>
    <property type="evidence" value="ECO:0007669"/>
    <property type="project" value="UniProtKB-KW"/>
</dbReference>
<dbReference type="AlphaFoldDB" id="A0A0L7K327"/>
<dbReference type="InterPro" id="IPR027417">
    <property type="entry name" value="P-loop_NTPase"/>
</dbReference>
<dbReference type="InterPro" id="IPR050173">
    <property type="entry name" value="ABC_transporter_C-like"/>
</dbReference>